<accession>A0A9R1XSN1</accession>
<gene>
    <name evidence="2" type="ORF">LSAT_V11C300116790</name>
</gene>
<keyword evidence="1" id="KW-0812">Transmembrane</keyword>
<sequence>MIVVVKFLVKKNSNNALNGQVTIGTLIFQALVVFLASNHPHFSQIHGSDLYSSYELVSLLPFFLSLSLQALMRLELHICISFNMVIRAMLPESDGATVISIN</sequence>
<name>A0A9R1XSN1_LACSA</name>
<evidence type="ECO:0000313" key="2">
    <source>
        <dbReference type="EMBL" id="KAJ0217937.1"/>
    </source>
</evidence>
<keyword evidence="3" id="KW-1185">Reference proteome</keyword>
<reference evidence="2 3" key="1">
    <citation type="journal article" date="2017" name="Nat. Commun.">
        <title>Genome assembly with in vitro proximity ligation data and whole-genome triplication in lettuce.</title>
        <authorList>
            <person name="Reyes-Chin-Wo S."/>
            <person name="Wang Z."/>
            <person name="Yang X."/>
            <person name="Kozik A."/>
            <person name="Arikit S."/>
            <person name="Song C."/>
            <person name="Xia L."/>
            <person name="Froenicke L."/>
            <person name="Lavelle D.O."/>
            <person name="Truco M.J."/>
            <person name="Xia R."/>
            <person name="Zhu S."/>
            <person name="Xu C."/>
            <person name="Xu H."/>
            <person name="Xu X."/>
            <person name="Cox K."/>
            <person name="Korf I."/>
            <person name="Meyers B.C."/>
            <person name="Michelmore R.W."/>
        </authorList>
    </citation>
    <scope>NUCLEOTIDE SEQUENCE [LARGE SCALE GENOMIC DNA]</scope>
    <source>
        <strain evidence="3">cv. Salinas</strain>
        <tissue evidence="2">Seedlings</tissue>
    </source>
</reference>
<feature type="transmembrane region" description="Helical" evidence="1">
    <location>
        <begin position="56"/>
        <end position="74"/>
    </location>
</feature>
<comment type="caution">
    <text evidence="2">The sequence shown here is derived from an EMBL/GenBank/DDBJ whole genome shotgun (WGS) entry which is preliminary data.</text>
</comment>
<organism evidence="2 3">
    <name type="scientific">Lactuca sativa</name>
    <name type="common">Garden lettuce</name>
    <dbReference type="NCBI Taxonomy" id="4236"/>
    <lineage>
        <taxon>Eukaryota</taxon>
        <taxon>Viridiplantae</taxon>
        <taxon>Streptophyta</taxon>
        <taxon>Embryophyta</taxon>
        <taxon>Tracheophyta</taxon>
        <taxon>Spermatophyta</taxon>
        <taxon>Magnoliopsida</taxon>
        <taxon>eudicotyledons</taxon>
        <taxon>Gunneridae</taxon>
        <taxon>Pentapetalae</taxon>
        <taxon>asterids</taxon>
        <taxon>campanulids</taxon>
        <taxon>Asterales</taxon>
        <taxon>Asteraceae</taxon>
        <taxon>Cichorioideae</taxon>
        <taxon>Cichorieae</taxon>
        <taxon>Lactucinae</taxon>
        <taxon>Lactuca</taxon>
    </lineage>
</organism>
<dbReference type="EMBL" id="NBSK02000003">
    <property type="protein sequence ID" value="KAJ0217937.1"/>
    <property type="molecule type" value="Genomic_DNA"/>
</dbReference>
<keyword evidence="1" id="KW-1133">Transmembrane helix</keyword>
<evidence type="ECO:0000256" key="1">
    <source>
        <dbReference type="SAM" id="Phobius"/>
    </source>
</evidence>
<protein>
    <submittedName>
        <fullName evidence="2">Uncharacterized protein</fullName>
    </submittedName>
</protein>
<proteinExistence type="predicted"/>
<dbReference type="AlphaFoldDB" id="A0A9R1XSN1"/>
<evidence type="ECO:0000313" key="3">
    <source>
        <dbReference type="Proteomes" id="UP000235145"/>
    </source>
</evidence>
<dbReference type="Proteomes" id="UP000235145">
    <property type="component" value="Unassembled WGS sequence"/>
</dbReference>
<keyword evidence="1" id="KW-0472">Membrane</keyword>
<feature type="transmembrane region" description="Helical" evidence="1">
    <location>
        <begin position="16"/>
        <end position="36"/>
    </location>
</feature>